<dbReference type="Proteomes" id="UP001318321">
    <property type="component" value="Unassembled WGS sequence"/>
</dbReference>
<gene>
    <name evidence="3" type="ORF">HBJ55_15815</name>
</gene>
<comment type="caution">
    <text evidence="3">The sequence shown here is derived from an EMBL/GenBank/DDBJ whole genome shotgun (WGS) entry which is preliminary data.</text>
</comment>
<evidence type="ECO:0000313" key="3">
    <source>
        <dbReference type="EMBL" id="NIC06895.1"/>
    </source>
</evidence>
<organism evidence="3 4">
    <name type="scientific">Billgrantia bachuensis</name>
    <dbReference type="NCBI Taxonomy" id="2717286"/>
    <lineage>
        <taxon>Bacteria</taxon>
        <taxon>Pseudomonadati</taxon>
        <taxon>Pseudomonadota</taxon>
        <taxon>Gammaproteobacteria</taxon>
        <taxon>Oceanospirillales</taxon>
        <taxon>Halomonadaceae</taxon>
        <taxon>Billgrantia</taxon>
    </lineage>
</organism>
<keyword evidence="4" id="KW-1185">Reference proteome</keyword>
<evidence type="ECO:0000313" key="4">
    <source>
        <dbReference type="Proteomes" id="UP001318321"/>
    </source>
</evidence>
<dbReference type="PANTHER" id="PTHR40124">
    <property type="match status" value="1"/>
</dbReference>
<evidence type="ECO:0000259" key="2">
    <source>
        <dbReference type="Pfam" id="PF21294"/>
    </source>
</evidence>
<sequence length="293" mass="32532">MQREVRITSWLLGLVSLGLTLAPTHGDEEVSTPRLAPCSERYPQVASLQPSHWLQTAKHSIREDYASTRDWGTENNAHLLDPLASGLPEPALRALYPKDSSSPSDADQGGIPRGGLGFYTREASLEKADRACLHYQLRFEANFNFVKGGKLPGLYGGEAPSGGETVTGENGYSLRLMWREDGQGELYAYLVDREGESIGRGSWYFPPGRWVNVEQEVILNTPGEKNGVVRLWIDGWPVLEQRNLVYRTTPDLGIDGIMFSTFFGGTGEEWRTPRDQHVDFAAFRLFAPSRGSG</sequence>
<accession>A0ABX0PWQ1</accession>
<proteinExistence type="predicted"/>
<dbReference type="PANTHER" id="PTHR40124:SF1">
    <property type="entry name" value="DISAGGREGATASE RELATED REPEAT PROTEIN"/>
    <property type="match status" value="1"/>
</dbReference>
<dbReference type="Gene3D" id="2.60.120.200">
    <property type="match status" value="1"/>
</dbReference>
<feature type="domain" description="Polysaccharide lyase 14" evidence="2">
    <location>
        <begin position="89"/>
        <end position="283"/>
    </location>
</feature>
<dbReference type="RefSeq" id="WP_167117018.1">
    <property type="nucleotide sequence ID" value="NZ_JAAQTO010000044.1"/>
</dbReference>
<protein>
    <recommendedName>
        <fullName evidence="2">Polysaccharide lyase 14 domain-containing protein</fullName>
    </recommendedName>
</protein>
<dbReference type="InterPro" id="IPR048958">
    <property type="entry name" value="Polysacc_lyase_14"/>
</dbReference>
<evidence type="ECO:0000256" key="1">
    <source>
        <dbReference type="SAM" id="MobiDB-lite"/>
    </source>
</evidence>
<reference evidence="3 4" key="1">
    <citation type="submission" date="2020-03" db="EMBL/GenBank/DDBJ databases">
        <title>Identification of Halomonas strains.</title>
        <authorList>
            <person name="Xiao Z."/>
            <person name="Dong F."/>
            <person name="Wang Z."/>
            <person name="Zhao J.-Y."/>
        </authorList>
    </citation>
    <scope>NUCLEOTIDE SEQUENCE [LARGE SCALE GENOMIC DNA]</scope>
    <source>
        <strain evidence="3 4">DX6</strain>
    </source>
</reference>
<name>A0ABX0PWQ1_9GAMM</name>
<feature type="region of interest" description="Disordered" evidence="1">
    <location>
        <begin position="93"/>
        <end position="113"/>
    </location>
</feature>
<dbReference type="EMBL" id="JAAQTO010000044">
    <property type="protein sequence ID" value="NIC06895.1"/>
    <property type="molecule type" value="Genomic_DNA"/>
</dbReference>
<dbReference type="Pfam" id="PF21294">
    <property type="entry name" value="Polysacc_lyase_14"/>
    <property type="match status" value="1"/>
</dbReference>